<evidence type="ECO:0000313" key="2">
    <source>
        <dbReference type="Proteomes" id="UP000808146"/>
    </source>
</evidence>
<accession>A0A9D7LQB5</accession>
<organism evidence="1 2">
    <name type="scientific">Candidatus Dechloromonas phosphorivorans</name>
    <dbReference type="NCBI Taxonomy" id="2899244"/>
    <lineage>
        <taxon>Bacteria</taxon>
        <taxon>Pseudomonadati</taxon>
        <taxon>Pseudomonadota</taxon>
        <taxon>Betaproteobacteria</taxon>
        <taxon>Rhodocyclales</taxon>
        <taxon>Azonexaceae</taxon>
        <taxon>Dechloromonas</taxon>
    </lineage>
</organism>
<protein>
    <submittedName>
        <fullName evidence="1">Uncharacterized protein</fullName>
    </submittedName>
</protein>
<dbReference type="AlphaFoldDB" id="A0A9D7LQB5"/>
<sequence length="324" mass="36273">MSDSDRTAESSRILDAIRAKRDRRSSTVDDIAELEASLIADIEAFDLNEAERNARREQNGTSGGGGVGDTVWGFPEIVPAGAVRHLERRQSVLQDYGPGGKDPQRITQGSSLLGQLRVQADNRQRELHSDMAQRSASSNALDKALKQMFFYLHALVQQLNIVKPEIPRKYEVAGDAVFSDLVWQEGFSDYRTRSQSAGAMVELVTLSYQLAAPSNFTIKRDGPAVERMRAVLFDYGLQFTCNEFKNQRSYVERAEFEIRGQIGVSARWKADFAKGVLVLEGRNLERLGSASYTVRPEAVDQELLDEFGRLVLVLPNRFRALAKR</sequence>
<gene>
    <name evidence="1" type="ORF">IPN75_16385</name>
</gene>
<dbReference type="Proteomes" id="UP000808146">
    <property type="component" value="Unassembled WGS sequence"/>
</dbReference>
<comment type="caution">
    <text evidence="1">The sequence shown here is derived from an EMBL/GenBank/DDBJ whole genome shotgun (WGS) entry which is preliminary data.</text>
</comment>
<name>A0A9D7LQB5_9RHOO</name>
<dbReference type="EMBL" id="JADKBR010000019">
    <property type="protein sequence ID" value="MBK8891841.1"/>
    <property type="molecule type" value="Genomic_DNA"/>
</dbReference>
<evidence type="ECO:0000313" key="1">
    <source>
        <dbReference type="EMBL" id="MBK8891841.1"/>
    </source>
</evidence>
<proteinExistence type="predicted"/>
<reference evidence="1" key="1">
    <citation type="submission" date="2020-10" db="EMBL/GenBank/DDBJ databases">
        <title>Connecting structure to function with the recovery of over 1000 high-quality activated sludge metagenome-assembled genomes encoding full-length rRNA genes using long-read sequencing.</title>
        <authorList>
            <person name="Singleton C.M."/>
            <person name="Petriglieri F."/>
            <person name="Kristensen J.M."/>
            <person name="Kirkegaard R.H."/>
            <person name="Michaelsen T.Y."/>
            <person name="Andersen M.H."/>
            <person name="Karst S.M."/>
            <person name="Dueholm M.S."/>
            <person name="Nielsen P.H."/>
            <person name="Albertsen M."/>
        </authorList>
    </citation>
    <scope>NUCLEOTIDE SEQUENCE</scope>
    <source>
        <strain evidence="1">OdNE_18-Q3-R46-58_BAT3C.305</strain>
    </source>
</reference>